<dbReference type="AlphaFoldDB" id="A0A9J7A1Z7"/>
<dbReference type="EMBL" id="CP090569">
    <property type="protein sequence ID" value="USF89142.1"/>
    <property type="molecule type" value="Genomic_DNA"/>
</dbReference>
<reference evidence="1" key="1">
    <citation type="journal article" date="2022" name="Mol. Ecol. Resour.">
        <title>The complete and closed genome of the facultative generalist Candidatus Endoriftia persephone from deep-sea hydrothermal vents.</title>
        <authorList>
            <person name="de Oliveira A.L."/>
            <person name="Srivastava A."/>
            <person name="Espada-Hinojosa S."/>
            <person name="Bright M."/>
        </authorList>
    </citation>
    <scope>NUCLEOTIDE SEQUENCE</scope>
    <source>
        <strain evidence="1">Tica-EPR-9o50.N</strain>
    </source>
</reference>
<accession>A0A9J7A1Z7</accession>
<dbReference type="RefSeq" id="WP_010083805.1">
    <property type="nucleotide sequence ID" value="NZ_CP090569.1"/>
</dbReference>
<dbReference type="Proteomes" id="UP001056649">
    <property type="component" value="Chromosome"/>
</dbReference>
<keyword evidence="2" id="KW-1185">Reference proteome</keyword>
<evidence type="ECO:0000313" key="2">
    <source>
        <dbReference type="Proteomes" id="UP001056649"/>
    </source>
</evidence>
<organism evidence="1 2">
    <name type="scientific">Candidatus Endoriftia persephonae</name>
    <dbReference type="NCBI Taxonomy" id="393765"/>
    <lineage>
        <taxon>Bacteria</taxon>
        <taxon>Pseudomonadati</taxon>
        <taxon>Pseudomonadota</taxon>
        <taxon>Gammaproteobacteria</taxon>
        <taxon>Chromatiales</taxon>
        <taxon>Sedimenticolaceae</taxon>
        <taxon>Candidatus Endoriftia</taxon>
    </lineage>
</organism>
<sequence length="178" mass="20159">MPISQLKDVLPLFAANWSDLLGPVLLNDLSPKRLDPGTEVLSALVVGKGKAMSTLYNAFRRRAWDRLENLTQDEARKVLCISRGEFRSLAENDILAPMPWHTKSDRYRVKDVVHAVLRYVFVGRWCAINGIPKEKAFEVLTNKGFEPVCHSTFSKSPELVKALNRLKRETRPSGKKSL</sequence>
<gene>
    <name evidence="1" type="ORF">L0Y14_07910</name>
</gene>
<name>A0A9J7A1Z7_9GAMM</name>
<evidence type="ECO:0000313" key="1">
    <source>
        <dbReference type="EMBL" id="USF89142.1"/>
    </source>
</evidence>
<protein>
    <submittedName>
        <fullName evidence="1">Uncharacterized protein</fullName>
    </submittedName>
</protein>
<dbReference type="KEGG" id="eps:L0Y14_07910"/>
<proteinExistence type="predicted"/>